<feature type="compositionally biased region" description="Basic and acidic residues" evidence="2">
    <location>
        <begin position="762"/>
        <end position="783"/>
    </location>
</feature>
<feature type="compositionally biased region" description="Basic and acidic residues" evidence="2">
    <location>
        <begin position="95"/>
        <end position="107"/>
    </location>
</feature>
<dbReference type="OrthoDB" id="5348404at2759"/>
<organism evidence="5 6">
    <name type="scientific">Bugula neritina</name>
    <name type="common">Brown bryozoan</name>
    <name type="synonym">Sertularia neritina</name>
    <dbReference type="NCBI Taxonomy" id="10212"/>
    <lineage>
        <taxon>Eukaryota</taxon>
        <taxon>Metazoa</taxon>
        <taxon>Spiralia</taxon>
        <taxon>Lophotrochozoa</taxon>
        <taxon>Bryozoa</taxon>
        <taxon>Gymnolaemata</taxon>
        <taxon>Cheilostomatida</taxon>
        <taxon>Flustrina</taxon>
        <taxon>Buguloidea</taxon>
        <taxon>Bugulidae</taxon>
        <taxon>Bugula</taxon>
    </lineage>
</organism>
<evidence type="ECO:0000259" key="4">
    <source>
        <dbReference type="PROSITE" id="PS50800"/>
    </source>
</evidence>
<evidence type="ECO:0000256" key="1">
    <source>
        <dbReference type="PROSITE-ProRule" id="PRU00176"/>
    </source>
</evidence>
<evidence type="ECO:0000259" key="3">
    <source>
        <dbReference type="PROSITE" id="PS50102"/>
    </source>
</evidence>
<evidence type="ECO:0000256" key="2">
    <source>
        <dbReference type="SAM" id="MobiDB-lite"/>
    </source>
</evidence>
<protein>
    <submittedName>
        <fullName evidence="5">ACIN1</fullName>
    </submittedName>
</protein>
<dbReference type="SUPFAM" id="SSF68906">
    <property type="entry name" value="SAP domain"/>
    <property type="match status" value="1"/>
</dbReference>
<proteinExistence type="predicted"/>
<dbReference type="CDD" id="cd12432">
    <property type="entry name" value="RRM_ACINU"/>
    <property type="match status" value="1"/>
</dbReference>
<evidence type="ECO:0000313" key="6">
    <source>
        <dbReference type="Proteomes" id="UP000593567"/>
    </source>
</evidence>
<dbReference type="Gene3D" id="1.10.720.30">
    <property type="entry name" value="SAP domain"/>
    <property type="match status" value="1"/>
</dbReference>
<dbReference type="PANTHER" id="PTHR46589:SF1">
    <property type="entry name" value="APOPTOTIC CHROMATIN CONDENSATION INDUCER IN THE NUCLEUS"/>
    <property type="match status" value="1"/>
</dbReference>
<sequence>MLKMADDKADLKVGGKLIKDLRVKDLKEELERRGLPKTGSKTQLVTRLRSQLQLEKLQAQPAPDQLPDLNEGADTDNEFVKQYLEQRQLLFKAQKEARRKLEEEERLGQSQGQGDVTLPSESESQEDDSQTEPESPVKDSRSLSRSPRKHAQSVQQVPTQKTEQQASISAADEDTYNQQTPEPSPKPDENPASKSDERDERPDGEKQEDKESSSDVQEEKQKDEGEKQTDEGEKQTDEVKRQKDKKEKQKDEGEKQKDEVKKQKDEVKKQKDKKEKQADEVKKQKDEGEKQTEIDKQEVDSEKEVIDEGNKSKAEAQEKMENATHDSVNESPSKEEQKTTKSDKKSARSWRSSRDKSKRSESKKVAKPVSTEATVEEKEDQSEAKETEVGVSEISEDSVSQTKLSEAGGSALDITTTEQDEQLDYDEEMPGEDDTTKVTEEPVATPMSPVRKEPTIKPRKISLAKERSSKGERSSKDSEAAEDRKKRKWGGSRGKKPSDKKNISISTESLKEIMPDLKTSIDSEVVNGAAVPEVVEVDSAPSPGEKETKRRRQSSPEPVPSEGKAKRDERKSVEVRKTKKEEVQEEVMLSSEGDLSDGEIKVVKKVVKPSQTISLPVAEPVHVRKVSPPRNPVNKTIHVQFLTRPFTIGQLKELLSKYGALCEAEGSFWINKIKSHCYATFEDASSAEAARKELHGSRWPPSNPKILHVEFSKGVEEQNEYINRCPAGKRSFQQQDAAAKAKQVALEAARRNRKRRLGVSLRGERTRRGEETDRRETEGERTAAEGVGQAQVETESVPCGGA</sequence>
<dbReference type="Pfam" id="PF02037">
    <property type="entry name" value="SAP"/>
    <property type="match status" value="1"/>
</dbReference>
<dbReference type="InterPro" id="IPR034257">
    <property type="entry name" value="Acinus_RRM"/>
</dbReference>
<reference evidence="5" key="1">
    <citation type="submission" date="2020-06" db="EMBL/GenBank/DDBJ databases">
        <title>Draft genome of Bugula neritina, a colonial animal packing powerful symbionts and potential medicines.</title>
        <authorList>
            <person name="Rayko M."/>
        </authorList>
    </citation>
    <scope>NUCLEOTIDE SEQUENCE [LARGE SCALE GENOMIC DNA]</scope>
    <source>
        <strain evidence="5">Kwan_BN1</strain>
    </source>
</reference>
<feature type="compositionally biased region" description="Basic and acidic residues" evidence="2">
    <location>
        <begin position="185"/>
        <end position="364"/>
    </location>
</feature>
<feature type="region of interest" description="Disordered" evidence="2">
    <location>
        <begin position="755"/>
        <end position="802"/>
    </location>
</feature>
<dbReference type="GO" id="GO:0003723">
    <property type="term" value="F:RNA binding"/>
    <property type="evidence" value="ECO:0007669"/>
    <property type="project" value="UniProtKB-UniRule"/>
</dbReference>
<name>A0A7J7K7I1_BUGNE</name>
<dbReference type="GO" id="GO:0071011">
    <property type="term" value="C:precatalytic spliceosome"/>
    <property type="evidence" value="ECO:0007669"/>
    <property type="project" value="TreeGrafter"/>
</dbReference>
<gene>
    <name evidence="5" type="ORF">EB796_007103</name>
</gene>
<feature type="region of interest" description="Disordered" evidence="2">
    <location>
        <begin position="56"/>
        <end position="78"/>
    </location>
</feature>
<feature type="region of interest" description="Disordered" evidence="2">
    <location>
        <begin position="532"/>
        <end position="581"/>
    </location>
</feature>
<dbReference type="InterPro" id="IPR012677">
    <property type="entry name" value="Nucleotide-bd_a/b_plait_sf"/>
</dbReference>
<feature type="domain" description="SAP" evidence="4">
    <location>
        <begin position="18"/>
        <end position="52"/>
    </location>
</feature>
<keyword evidence="6" id="KW-1185">Reference proteome</keyword>
<dbReference type="SUPFAM" id="SSF54928">
    <property type="entry name" value="RNA-binding domain, RBD"/>
    <property type="match status" value="1"/>
</dbReference>
<dbReference type="InterPro" id="IPR052793">
    <property type="entry name" value="EJC-associated_protein"/>
</dbReference>
<feature type="domain" description="RRM" evidence="3">
    <location>
        <begin position="635"/>
        <end position="714"/>
    </location>
</feature>
<feature type="compositionally biased region" description="Basic and acidic residues" evidence="2">
    <location>
        <begin position="563"/>
        <end position="581"/>
    </location>
</feature>
<keyword evidence="1" id="KW-0694">RNA-binding</keyword>
<feature type="region of interest" description="Disordered" evidence="2">
    <location>
        <begin position="95"/>
        <end position="507"/>
    </location>
</feature>
<feature type="compositionally biased region" description="Basic and acidic residues" evidence="2">
    <location>
        <begin position="463"/>
        <end position="484"/>
    </location>
</feature>
<dbReference type="AlphaFoldDB" id="A0A7J7K7I1"/>
<dbReference type="InterPro" id="IPR003034">
    <property type="entry name" value="SAP_dom"/>
</dbReference>
<dbReference type="InterPro" id="IPR000504">
    <property type="entry name" value="RRM_dom"/>
</dbReference>
<dbReference type="GO" id="GO:0008380">
    <property type="term" value="P:RNA splicing"/>
    <property type="evidence" value="ECO:0007669"/>
    <property type="project" value="TreeGrafter"/>
</dbReference>
<dbReference type="Gene3D" id="3.30.70.330">
    <property type="match status" value="1"/>
</dbReference>
<dbReference type="SMART" id="SM00513">
    <property type="entry name" value="SAP"/>
    <property type="match status" value="1"/>
</dbReference>
<dbReference type="GO" id="GO:0061574">
    <property type="term" value="C:ASAP complex"/>
    <property type="evidence" value="ECO:0007669"/>
    <property type="project" value="TreeGrafter"/>
</dbReference>
<dbReference type="InterPro" id="IPR036361">
    <property type="entry name" value="SAP_dom_sf"/>
</dbReference>
<dbReference type="PROSITE" id="PS50800">
    <property type="entry name" value="SAP"/>
    <property type="match status" value="1"/>
</dbReference>
<evidence type="ECO:0000313" key="5">
    <source>
        <dbReference type="EMBL" id="KAF6034590.1"/>
    </source>
</evidence>
<feature type="compositionally biased region" description="Polar residues" evidence="2">
    <location>
        <begin position="152"/>
        <end position="168"/>
    </location>
</feature>
<dbReference type="Proteomes" id="UP000593567">
    <property type="component" value="Unassembled WGS sequence"/>
</dbReference>
<dbReference type="EMBL" id="VXIV02001039">
    <property type="protein sequence ID" value="KAF6034590.1"/>
    <property type="molecule type" value="Genomic_DNA"/>
</dbReference>
<dbReference type="PROSITE" id="PS50102">
    <property type="entry name" value="RRM"/>
    <property type="match status" value="1"/>
</dbReference>
<dbReference type="InterPro" id="IPR035979">
    <property type="entry name" value="RBD_domain_sf"/>
</dbReference>
<feature type="compositionally biased region" description="Acidic residues" evidence="2">
    <location>
        <begin position="418"/>
        <end position="433"/>
    </location>
</feature>
<accession>A0A7J7K7I1</accession>
<dbReference type="PANTHER" id="PTHR46589">
    <property type="entry name" value="APOPTOTIC CHROMATIN CONDENSATION INDUCER IN THE NUCLEUS"/>
    <property type="match status" value="1"/>
</dbReference>
<feature type="compositionally biased region" description="Basic residues" evidence="2">
    <location>
        <begin position="485"/>
        <end position="495"/>
    </location>
</feature>
<comment type="caution">
    <text evidence="5">The sequence shown here is derived from an EMBL/GenBank/DDBJ whole genome shotgun (WGS) entry which is preliminary data.</text>
</comment>